<protein>
    <recommendedName>
        <fullName evidence="4">PEP-CTERM protein-sorting domain-containing protein</fullName>
    </recommendedName>
</protein>
<evidence type="ECO:0008006" key="4">
    <source>
        <dbReference type="Google" id="ProtNLM"/>
    </source>
</evidence>
<gene>
    <name evidence="2" type="ORF">KOR34_31670</name>
</gene>
<dbReference type="RefSeq" id="WP_146565548.1">
    <property type="nucleotide sequence ID" value="NZ_SIHJ01000001.1"/>
</dbReference>
<dbReference type="AlphaFoldDB" id="A0A5C5VI15"/>
<name>A0A5C5VI15_9BACT</name>
<feature type="chain" id="PRO_5023070759" description="PEP-CTERM protein-sorting domain-containing protein" evidence="1">
    <location>
        <begin position="24"/>
        <end position="250"/>
    </location>
</feature>
<comment type="caution">
    <text evidence="2">The sequence shown here is derived from an EMBL/GenBank/DDBJ whole genome shotgun (WGS) entry which is preliminary data.</text>
</comment>
<sequence length="250" mass="25715" precursor="true">MNVQLRAFVVGLSAIVICMTSFASVGQGAVEFTLNFDSTSVSSNTPATGASASVGFEFVFVDANTTLLNLFITNTTGTLTPFGSGATTSMLTGFGFDIVSAYSYVDGSFAGGTYLDTLIENADAQPFSTLDLAAADNSNYNGGNANAAMPEGGSDTVSFSFTGGDATSMAADFKAAFFDPLDSEYLLQAATRFQQVDGDANYDGAGSDKLEFRPPPVVPGGGQGDVPEPVSVIVWAGLSGVVGLATIRRR</sequence>
<dbReference type="Proteomes" id="UP000316714">
    <property type="component" value="Unassembled WGS sequence"/>
</dbReference>
<evidence type="ECO:0000256" key="1">
    <source>
        <dbReference type="SAM" id="SignalP"/>
    </source>
</evidence>
<feature type="signal peptide" evidence="1">
    <location>
        <begin position="1"/>
        <end position="23"/>
    </location>
</feature>
<dbReference type="OrthoDB" id="3078805at2"/>
<keyword evidence="1" id="KW-0732">Signal</keyword>
<reference evidence="2 3" key="1">
    <citation type="submission" date="2019-02" db="EMBL/GenBank/DDBJ databases">
        <title>Deep-cultivation of Planctomycetes and their phenomic and genomic characterization uncovers novel biology.</title>
        <authorList>
            <person name="Wiegand S."/>
            <person name="Jogler M."/>
            <person name="Boedeker C."/>
            <person name="Pinto D."/>
            <person name="Vollmers J."/>
            <person name="Rivas-Marin E."/>
            <person name="Kohn T."/>
            <person name="Peeters S.H."/>
            <person name="Heuer A."/>
            <person name="Rast P."/>
            <person name="Oberbeckmann S."/>
            <person name="Bunk B."/>
            <person name="Jeske O."/>
            <person name="Meyerdierks A."/>
            <person name="Storesund J.E."/>
            <person name="Kallscheuer N."/>
            <person name="Luecker S."/>
            <person name="Lage O.M."/>
            <person name="Pohl T."/>
            <person name="Merkel B.J."/>
            <person name="Hornburger P."/>
            <person name="Mueller R.-W."/>
            <person name="Bruemmer F."/>
            <person name="Labrenz M."/>
            <person name="Spormann A.M."/>
            <person name="Op Den Camp H."/>
            <person name="Overmann J."/>
            <person name="Amann R."/>
            <person name="Jetten M.S.M."/>
            <person name="Mascher T."/>
            <person name="Medema M.H."/>
            <person name="Devos D.P."/>
            <person name="Kaster A.-K."/>
            <person name="Ovreas L."/>
            <person name="Rohde M."/>
            <person name="Galperin M.Y."/>
            <person name="Jogler C."/>
        </authorList>
    </citation>
    <scope>NUCLEOTIDE SEQUENCE [LARGE SCALE GENOMIC DNA]</scope>
    <source>
        <strain evidence="2 3">KOR34</strain>
    </source>
</reference>
<keyword evidence="3" id="KW-1185">Reference proteome</keyword>
<proteinExistence type="predicted"/>
<evidence type="ECO:0000313" key="3">
    <source>
        <dbReference type="Proteomes" id="UP000316714"/>
    </source>
</evidence>
<evidence type="ECO:0000313" key="2">
    <source>
        <dbReference type="EMBL" id="TWT38198.1"/>
    </source>
</evidence>
<organism evidence="2 3">
    <name type="scientific">Posidoniimonas corsicana</name>
    <dbReference type="NCBI Taxonomy" id="1938618"/>
    <lineage>
        <taxon>Bacteria</taxon>
        <taxon>Pseudomonadati</taxon>
        <taxon>Planctomycetota</taxon>
        <taxon>Planctomycetia</taxon>
        <taxon>Pirellulales</taxon>
        <taxon>Lacipirellulaceae</taxon>
        <taxon>Posidoniimonas</taxon>
    </lineage>
</organism>
<accession>A0A5C5VI15</accession>
<dbReference type="EMBL" id="SIHJ01000001">
    <property type="protein sequence ID" value="TWT38198.1"/>
    <property type="molecule type" value="Genomic_DNA"/>
</dbReference>